<dbReference type="GO" id="GO:0008483">
    <property type="term" value="F:transaminase activity"/>
    <property type="evidence" value="ECO:0007669"/>
    <property type="project" value="TreeGrafter"/>
</dbReference>
<dbReference type="PANTHER" id="PTHR43795:SF81">
    <property type="entry name" value="1-AMINOCYCLOPROPANE-1-CARBOXYLATE SYNTHASE 8"/>
    <property type="match status" value="1"/>
</dbReference>
<dbReference type="InterPro" id="IPR004839">
    <property type="entry name" value="Aminotransferase_I/II_large"/>
</dbReference>
<dbReference type="Gene3D" id="3.90.1150.10">
    <property type="entry name" value="Aspartate Aminotransferase, domain 1"/>
    <property type="match status" value="1"/>
</dbReference>
<gene>
    <name evidence="3" type="ORF">OLEA9_A086934</name>
</gene>
<dbReference type="Gene3D" id="3.40.50.150">
    <property type="entry name" value="Vaccinia Virus protein VP39"/>
    <property type="match status" value="1"/>
</dbReference>
<evidence type="ECO:0000259" key="2">
    <source>
        <dbReference type="Pfam" id="PF00155"/>
    </source>
</evidence>
<organism evidence="3 4">
    <name type="scientific">Olea europaea subsp. europaea</name>
    <dbReference type="NCBI Taxonomy" id="158383"/>
    <lineage>
        <taxon>Eukaryota</taxon>
        <taxon>Viridiplantae</taxon>
        <taxon>Streptophyta</taxon>
        <taxon>Embryophyta</taxon>
        <taxon>Tracheophyta</taxon>
        <taxon>Spermatophyta</taxon>
        <taxon>Magnoliopsida</taxon>
        <taxon>eudicotyledons</taxon>
        <taxon>Gunneridae</taxon>
        <taxon>Pentapetalae</taxon>
        <taxon>asterids</taxon>
        <taxon>lamiids</taxon>
        <taxon>Lamiales</taxon>
        <taxon>Oleaceae</taxon>
        <taxon>Oleeae</taxon>
        <taxon>Olea</taxon>
    </lineage>
</organism>
<dbReference type="InterPro" id="IPR016461">
    <property type="entry name" value="COMT-like"/>
</dbReference>
<comment type="caution">
    <text evidence="3">The sequence shown here is derived from an EMBL/GenBank/DDBJ whole genome shotgun (WGS) entry which is preliminary data.</text>
</comment>
<dbReference type="Gene3D" id="3.40.640.10">
    <property type="entry name" value="Type I PLP-dependent aspartate aminotransferase-like (Major domain)"/>
    <property type="match status" value="1"/>
</dbReference>
<protein>
    <submittedName>
        <fullName evidence="3">1-aminocyclopropane-1-carboxylate synthase 3-like</fullName>
    </submittedName>
</protein>
<dbReference type="PRINTS" id="PR00753">
    <property type="entry name" value="ACCSYNTHASE"/>
</dbReference>
<evidence type="ECO:0000313" key="4">
    <source>
        <dbReference type="Proteomes" id="UP000594638"/>
    </source>
</evidence>
<dbReference type="GO" id="GO:0032259">
    <property type="term" value="P:methylation"/>
    <property type="evidence" value="ECO:0007669"/>
    <property type="project" value="UniProtKB-KW"/>
</dbReference>
<dbReference type="Pfam" id="PF00155">
    <property type="entry name" value="Aminotran_1_2"/>
    <property type="match status" value="1"/>
</dbReference>
<dbReference type="InterPro" id="IPR015424">
    <property type="entry name" value="PyrdxlP-dep_Trfase"/>
</dbReference>
<dbReference type="OrthoDB" id="691673at2759"/>
<accession>A0A8S0TEK0</accession>
<keyword evidence="4" id="KW-1185">Reference proteome</keyword>
<dbReference type="InterPro" id="IPR015422">
    <property type="entry name" value="PyrdxlP-dep_Trfase_small"/>
</dbReference>
<dbReference type="GO" id="GO:0030170">
    <property type="term" value="F:pyridoxal phosphate binding"/>
    <property type="evidence" value="ECO:0007669"/>
    <property type="project" value="InterPro"/>
</dbReference>
<dbReference type="GO" id="GO:0006520">
    <property type="term" value="P:amino acid metabolic process"/>
    <property type="evidence" value="ECO:0007669"/>
    <property type="project" value="TreeGrafter"/>
</dbReference>
<sequence>MKMLSEKVKCNAHGQDSSYFLGWQEYEKNPYDEVRNPRGIIQMGLAENQLCFDLLESWLAQNPDAVGFKKNGESIFRELAFFQDFHGLSAFKNALVEFMAEIRGNKVRFDSDKLVLTAGSTSANETLLFCLADPGDAFLLPTPYYPGFDRDLKWRTGTEIVPIQCNSSNGFRITGSALEEAYQEAERRNLKVKGVLWILHDWSDEECVQILKKCKEAIPRKENGGKVIVIDMIVGNNKEDHQHTETQIFNDLAMMVFLNGKERTEKEWEKLFLDAGYSGYKIAYDLGLRSLIELYP</sequence>
<dbReference type="SUPFAM" id="SSF53383">
    <property type="entry name" value="PLP-dependent transferases"/>
    <property type="match status" value="1"/>
</dbReference>
<evidence type="ECO:0000256" key="1">
    <source>
        <dbReference type="ARBA" id="ARBA00022898"/>
    </source>
</evidence>
<proteinExistence type="predicted"/>
<name>A0A8S0TEK0_OLEEU</name>
<dbReference type="PROSITE" id="PS51683">
    <property type="entry name" value="SAM_OMT_II"/>
    <property type="match status" value="1"/>
</dbReference>
<dbReference type="EMBL" id="CACTIH010005826">
    <property type="protein sequence ID" value="CAA3002274.1"/>
    <property type="molecule type" value="Genomic_DNA"/>
</dbReference>
<evidence type="ECO:0000313" key="3">
    <source>
        <dbReference type="EMBL" id="CAA3002274.1"/>
    </source>
</evidence>
<feature type="domain" description="Aminotransferase class I/classII large" evidence="2">
    <location>
        <begin position="41"/>
        <end position="196"/>
    </location>
</feature>
<dbReference type="InterPro" id="IPR015421">
    <property type="entry name" value="PyrdxlP-dep_Trfase_major"/>
</dbReference>
<dbReference type="PANTHER" id="PTHR43795">
    <property type="entry name" value="BIFUNCTIONAL ASPARTATE AMINOTRANSFERASE AND GLUTAMATE/ASPARTATE-PREPHENATE AMINOTRANSFERASE-RELATED"/>
    <property type="match status" value="1"/>
</dbReference>
<dbReference type="GO" id="GO:0008171">
    <property type="term" value="F:O-methyltransferase activity"/>
    <property type="evidence" value="ECO:0007669"/>
    <property type="project" value="InterPro"/>
</dbReference>
<reference evidence="3 4" key="1">
    <citation type="submission" date="2019-12" db="EMBL/GenBank/DDBJ databases">
        <authorList>
            <person name="Alioto T."/>
            <person name="Alioto T."/>
            <person name="Gomez Garrido J."/>
        </authorList>
    </citation>
    <scope>NUCLEOTIDE SEQUENCE [LARGE SCALE GENOMIC DNA]</scope>
</reference>
<dbReference type="AlphaFoldDB" id="A0A8S0TEK0"/>
<dbReference type="InterPro" id="IPR029063">
    <property type="entry name" value="SAM-dependent_MTases_sf"/>
</dbReference>
<dbReference type="InterPro" id="IPR050478">
    <property type="entry name" value="Ethylene_sulfur-biosynth"/>
</dbReference>
<dbReference type="Gramene" id="OE9A086934T1">
    <property type="protein sequence ID" value="OE9A086934C1"/>
    <property type="gene ID" value="OE9A086934"/>
</dbReference>
<dbReference type="Proteomes" id="UP000594638">
    <property type="component" value="Unassembled WGS sequence"/>
</dbReference>
<keyword evidence="1" id="KW-0663">Pyridoxal phosphate</keyword>
<dbReference type="SUPFAM" id="SSF53335">
    <property type="entry name" value="S-adenosyl-L-methionine-dependent methyltransferases"/>
    <property type="match status" value="1"/>
</dbReference>